<dbReference type="Gene3D" id="3.40.1440.10">
    <property type="entry name" value="GIY-YIG endonuclease"/>
    <property type="match status" value="1"/>
</dbReference>
<dbReference type="CDD" id="cd10448">
    <property type="entry name" value="GIY-YIG_unchar_3"/>
    <property type="match status" value="1"/>
</dbReference>
<name>A0ABM6MCC4_9SPHN</name>
<dbReference type="InterPro" id="IPR035901">
    <property type="entry name" value="GIY-YIG_endonuc_sf"/>
</dbReference>
<dbReference type="Pfam" id="PF01541">
    <property type="entry name" value="GIY-YIG"/>
    <property type="match status" value="1"/>
</dbReference>
<dbReference type="InterPro" id="IPR050190">
    <property type="entry name" value="UPF0213_domain"/>
</dbReference>
<accession>A0ABM6MCC4</accession>
<keyword evidence="3" id="KW-0378">Hydrolase</keyword>
<evidence type="ECO:0000259" key="2">
    <source>
        <dbReference type="PROSITE" id="PS50164"/>
    </source>
</evidence>
<evidence type="ECO:0000256" key="1">
    <source>
        <dbReference type="ARBA" id="ARBA00007435"/>
    </source>
</evidence>
<protein>
    <submittedName>
        <fullName evidence="3">Endonuclease</fullName>
    </submittedName>
</protein>
<keyword evidence="3" id="KW-0255">Endonuclease</keyword>
<dbReference type="InterPro" id="IPR000305">
    <property type="entry name" value="GIY-YIG_endonuc"/>
</dbReference>
<feature type="domain" description="GIY-YIG" evidence="2">
    <location>
        <begin position="1"/>
        <end position="70"/>
    </location>
</feature>
<dbReference type="EMBL" id="CP020083">
    <property type="protein sequence ID" value="ASR53638.1"/>
    <property type="molecule type" value="Genomic_DNA"/>
</dbReference>
<evidence type="ECO:0000313" key="3">
    <source>
        <dbReference type="EMBL" id="ASR53638.1"/>
    </source>
</evidence>
<gene>
    <name evidence="3" type="ORF">B5J99_17525</name>
</gene>
<dbReference type="PANTHER" id="PTHR34477:SF5">
    <property type="entry name" value="BSL5627 PROTEIN"/>
    <property type="match status" value="1"/>
</dbReference>
<dbReference type="PROSITE" id="PS50164">
    <property type="entry name" value="GIY_YIG"/>
    <property type="match status" value="1"/>
</dbReference>
<dbReference type="GO" id="GO:0004519">
    <property type="term" value="F:endonuclease activity"/>
    <property type="evidence" value="ECO:0007669"/>
    <property type="project" value="UniProtKB-KW"/>
</dbReference>
<dbReference type="Proteomes" id="UP000258016">
    <property type="component" value="Chromosome"/>
</dbReference>
<keyword evidence="4" id="KW-1185">Reference proteome</keyword>
<evidence type="ECO:0000313" key="4">
    <source>
        <dbReference type="Proteomes" id="UP000258016"/>
    </source>
</evidence>
<sequence length="88" mass="10610">MANRRKGTLYIGVTNDLVRRADEHRNGQIDGFTKRHGCTRLGWFEAFEDLHEARLVEAQMKKWKRAWKVRVIEELNKDWDDLWWQLGL</sequence>
<dbReference type="SUPFAM" id="SSF82771">
    <property type="entry name" value="GIY-YIG endonuclease"/>
    <property type="match status" value="1"/>
</dbReference>
<dbReference type="RefSeq" id="WP_117353594.1">
    <property type="nucleotide sequence ID" value="NZ_CP020083.1"/>
</dbReference>
<dbReference type="PANTHER" id="PTHR34477">
    <property type="entry name" value="UPF0213 PROTEIN YHBQ"/>
    <property type="match status" value="1"/>
</dbReference>
<proteinExistence type="inferred from homology"/>
<reference evidence="3 4" key="1">
    <citation type="submission" date="2017-03" db="EMBL/GenBank/DDBJ databases">
        <title>Complete genome sequence of Blastomonas fulva degrading microcsystin LR.</title>
        <authorList>
            <person name="Lee H.-g."/>
            <person name="Jin L."/>
            <person name="oh H.-M."/>
        </authorList>
    </citation>
    <scope>NUCLEOTIDE SEQUENCE [LARGE SCALE GENOMIC DNA]</scope>
    <source>
        <strain evidence="3 4">T2</strain>
    </source>
</reference>
<organism evidence="3 4">
    <name type="scientific">Blastomonas fulva</name>
    <dbReference type="NCBI Taxonomy" id="1550728"/>
    <lineage>
        <taxon>Bacteria</taxon>
        <taxon>Pseudomonadati</taxon>
        <taxon>Pseudomonadota</taxon>
        <taxon>Alphaproteobacteria</taxon>
        <taxon>Sphingomonadales</taxon>
        <taxon>Sphingomonadaceae</taxon>
        <taxon>Blastomonas</taxon>
    </lineage>
</organism>
<keyword evidence="3" id="KW-0540">Nuclease</keyword>
<dbReference type="GeneID" id="303487394"/>
<comment type="similarity">
    <text evidence="1">Belongs to the UPF0213 family.</text>
</comment>